<evidence type="ECO:0000313" key="3">
    <source>
        <dbReference type="WBParaSite" id="Hba_12690"/>
    </source>
</evidence>
<name>A0A1I7X520_HETBA</name>
<keyword evidence="2" id="KW-1185">Reference proteome</keyword>
<feature type="domain" description="Polyprotein allergen nematode" evidence="1">
    <location>
        <begin position="56"/>
        <end position="134"/>
    </location>
</feature>
<dbReference type="Pfam" id="PF16469">
    <property type="entry name" value="NPA"/>
    <property type="match status" value="1"/>
</dbReference>
<dbReference type="Gene3D" id="1.10.533.30">
    <property type="entry name" value="Nematode polyprotein allergen ABA-1"/>
    <property type="match status" value="1"/>
</dbReference>
<accession>A0A1I7X520</accession>
<protein>
    <submittedName>
        <fullName evidence="3">NPA domain-containing protein</fullName>
    </submittedName>
</protein>
<dbReference type="InterPro" id="IPR032487">
    <property type="entry name" value="ABA-1_nematode"/>
</dbReference>
<evidence type="ECO:0000259" key="1">
    <source>
        <dbReference type="Pfam" id="PF16469"/>
    </source>
</evidence>
<dbReference type="WBParaSite" id="Hba_12690">
    <property type="protein sequence ID" value="Hba_12690"/>
    <property type="gene ID" value="Hba_12690"/>
</dbReference>
<sequence>MYLDTNPVDQIETKFHEIVGNLQNESDRLLAGNFFVINHYGTFCRKIFRLVHFEPTDLTTWLTAKQKFALGEMIQNPNINDMQIYDKKKYNQILKMYEFFSSATGEQKEEASDVIETGCRHFIAHMFGDDNAEEKFSKYQTFNITGIGGNATV</sequence>
<organism evidence="2 3">
    <name type="scientific">Heterorhabditis bacteriophora</name>
    <name type="common">Entomopathogenic nematode worm</name>
    <dbReference type="NCBI Taxonomy" id="37862"/>
    <lineage>
        <taxon>Eukaryota</taxon>
        <taxon>Metazoa</taxon>
        <taxon>Ecdysozoa</taxon>
        <taxon>Nematoda</taxon>
        <taxon>Chromadorea</taxon>
        <taxon>Rhabditida</taxon>
        <taxon>Rhabditina</taxon>
        <taxon>Rhabditomorpha</taxon>
        <taxon>Strongyloidea</taxon>
        <taxon>Heterorhabditidae</taxon>
        <taxon>Heterorhabditis</taxon>
    </lineage>
</organism>
<evidence type="ECO:0000313" key="2">
    <source>
        <dbReference type="Proteomes" id="UP000095283"/>
    </source>
</evidence>
<dbReference type="AlphaFoldDB" id="A0A1I7X520"/>
<proteinExistence type="predicted"/>
<dbReference type="Proteomes" id="UP000095283">
    <property type="component" value="Unplaced"/>
</dbReference>
<reference evidence="3" key="1">
    <citation type="submission" date="2016-11" db="UniProtKB">
        <authorList>
            <consortium name="WormBaseParasite"/>
        </authorList>
    </citation>
    <scope>IDENTIFICATION</scope>
</reference>
<dbReference type="InterPro" id="IPR038289">
    <property type="entry name" value="DVA-1_sf"/>
</dbReference>